<evidence type="ECO:0000313" key="2">
    <source>
        <dbReference type="Proteomes" id="UP000013909"/>
    </source>
</evidence>
<accession>R7ZRU2</accession>
<sequence>MIKKIKTTDNPYGSDWLEKLRQELPTISRLNISDRRFFNGWNRKALYIIGHKVSDRKAYIGMTKIYLENTILKKKRL</sequence>
<reference evidence="1 2" key="1">
    <citation type="submission" date="2013-02" db="EMBL/GenBank/DDBJ databases">
        <title>A novel strain isolated from Lonar lake, Maharashtra, India.</title>
        <authorList>
            <person name="Singh A."/>
        </authorList>
    </citation>
    <scope>NUCLEOTIDE SEQUENCE [LARGE SCALE GENOMIC DNA]</scope>
    <source>
        <strain evidence="1 2">AK24</strain>
    </source>
</reference>
<dbReference type="Proteomes" id="UP000013909">
    <property type="component" value="Unassembled WGS sequence"/>
</dbReference>
<evidence type="ECO:0000313" key="1">
    <source>
        <dbReference type="EMBL" id="EON76709.1"/>
    </source>
</evidence>
<protein>
    <submittedName>
        <fullName evidence="1">Uncharacterized protein</fullName>
    </submittedName>
</protein>
<comment type="caution">
    <text evidence="1">The sequence shown here is derived from an EMBL/GenBank/DDBJ whole genome shotgun (WGS) entry which is preliminary data.</text>
</comment>
<keyword evidence="2" id="KW-1185">Reference proteome</keyword>
<gene>
    <name evidence="1" type="ORF">ADIS_2817</name>
</gene>
<proteinExistence type="predicted"/>
<organism evidence="1 2">
    <name type="scientific">Lunatimonas lonarensis</name>
    <dbReference type="NCBI Taxonomy" id="1232681"/>
    <lineage>
        <taxon>Bacteria</taxon>
        <taxon>Pseudomonadati</taxon>
        <taxon>Bacteroidota</taxon>
        <taxon>Cytophagia</taxon>
        <taxon>Cytophagales</taxon>
        <taxon>Cyclobacteriaceae</taxon>
    </lineage>
</organism>
<dbReference type="EMBL" id="AQHR01000082">
    <property type="protein sequence ID" value="EON76709.1"/>
    <property type="molecule type" value="Genomic_DNA"/>
</dbReference>
<dbReference type="AlphaFoldDB" id="R7ZRU2"/>
<name>R7ZRU2_9BACT</name>